<feature type="region of interest" description="Disordered" evidence="1">
    <location>
        <begin position="274"/>
        <end position="300"/>
    </location>
</feature>
<feature type="region of interest" description="Disordered" evidence="1">
    <location>
        <begin position="100"/>
        <end position="146"/>
    </location>
</feature>
<evidence type="ECO:0000256" key="1">
    <source>
        <dbReference type="SAM" id="MobiDB-lite"/>
    </source>
</evidence>
<keyword evidence="3" id="KW-1185">Reference proteome</keyword>
<evidence type="ECO:0000313" key="2">
    <source>
        <dbReference type="EMBL" id="KAF1969857.1"/>
    </source>
</evidence>
<protein>
    <submittedName>
        <fullName evidence="2">Uncharacterized protein</fullName>
    </submittedName>
</protein>
<feature type="compositionally biased region" description="Low complexity" evidence="1">
    <location>
        <begin position="110"/>
        <end position="142"/>
    </location>
</feature>
<dbReference type="Proteomes" id="UP000800036">
    <property type="component" value="Unassembled WGS sequence"/>
</dbReference>
<reference evidence="2" key="1">
    <citation type="journal article" date="2020" name="Stud. Mycol.">
        <title>101 Dothideomycetes genomes: a test case for predicting lifestyles and emergence of pathogens.</title>
        <authorList>
            <person name="Haridas S."/>
            <person name="Albert R."/>
            <person name="Binder M."/>
            <person name="Bloem J."/>
            <person name="Labutti K."/>
            <person name="Salamov A."/>
            <person name="Andreopoulos B."/>
            <person name="Baker S."/>
            <person name="Barry K."/>
            <person name="Bills G."/>
            <person name="Bluhm B."/>
            <person name="Cannon C."/>
            <person name="Castanera R."/>
            <person name="Culley D."/>
            <person name="Daum C."/>
            <person name="Ezra D."/>
            <person name="Gonzalez J."/>
            <person name="Henrissat B."/>
            <person name="Kuo A."/>
            <person name="Liang C."/>
            <person name="Lipzen A."/>
            <person name="Lutzoni F."/>
            <person name="Magnuson J."/>
            <person name="Mondo S."/>
            <person name="Nolan M."/>
            <person name="Ohm R."/>
            <person name="Pangilinan J."/>
            <person name="Park H.-J."/>
            <person name="Ramirez L."/>
            <person name="Alfaro M."/>
            <person name="Sun H."/>
            <person name="Tritt A."/>
            <person name="Yoshinaga Y."/>
            <person name="Zwiers L.-H."/>
            <person name="Turgeon B."/>
            <person name="Goodwin S."/>
            <person name="Spatafora J."/>
            <person name="Crous P."/>
            <person name="Grigoriev I."/>
        </authorList>
    </citation>
    <scope>NUCLEOTIDE SEQUENCE</scope>
    <source>
        <strain evidence="2">CBS 107.79</strain>
    </source>
</reference>
<gene>
    <name evidence="2" type="ORF">BU23DRAFT_557276</name>
</gene>
<sequence>MTASVLTTTLKRRERHITDELVFTLHGPSSDGNELPIEAQTIGSVIEATDSRTTEQNQRYEFFESNLSPIAEESLIELLTRDPEVIDRLKAEVIAMLEPAPSESTSSPVAITSPTSTSADSTAESTADSASDISSDTEASSPPFTLPEPSSPVLIFDFEPDLPIQSPPMPPPEAKDENLDYRPDSAVAFIHSPIIYPGSTPRASHPKTSKIVTYRPSRIALDEVERSAIEDLSRSLDFDTRPLSVMKRVLRKMGAGNRKVYQGVKSAGPRVLRMKRSRVGGDDGDQGRVEGAERDRRYSA</sequence>
<dbReference type="EMBL" id="ML976705">
    <property type="protein sequence ID" value="KAF1969857.1"/>
    <property type="molecule type" value="Genomic_DNA"/>
</dbReference>
<accession>A0A6A5V977</accession>
<evidence type="ECO:0000313" key="3">
    <source>
        <dbReference type="Proteomes" id="UP000800036"/>
    </source>
</evidence>
<name>A0A6A5V977_9PLEO</name>
<dbReference type="AlphaFoldDB" id="A0A6A5V977"/>
<proteinExistence type="predicted"/>
<organism evidence="2 3">
    <name type="scientific">Bimuria novae-zelandiae CBS 107.79</name>
    <dbReference type="NCBI Taxonomy" id="1447943"/>
    <lineage>
        <taxon>Eukaryota</taxon>
        <taxon>Fungi</taxon>
        <taxon>Dikarya</taxon>
        <taxon>Ascomycota</taxon>
        <taxon>Pezizomycotina</taxon>
        <taxon>Dothideomycetes</taxon>
        <taxon>Pleosporomycetidae</taxon>
        <taxon>Pleosporales</taxon>
        <taxon>Massarineae</taxon>
        <taxon>Didymosphaeriaceae</taxon>
        <taxon>Bimuria</taxon>
    </lineage>
</organism>
<feature type="compositionally biased region" description="Basic and acidic residues" evidence="1">
    <location>
        <begin position="279"/>
        <end position="300"/>
    </location>
</feature>